<dbReference type="Pfam" id="PF01709">
    <property type="entry name" value="Transcrip_reg"/>
    <property type="match status" value="1"/>
</dbReference>
<dbReference type="PANTHER" id="PTHR12532:SF0">
    <property type="entry name" value="TRANSLATIONAL ACTIVATOR OF CYTOCHROME C OXIDASE 1"/>
    <property type="match status" value="1"/>
</dbReference>
<keyword evidence="5" id="KW-1185">Reference proteome</keyword>
<protein>
    <recommendedName>
        <fullName evidence="6">Transcriptional regulatory protein</fullName>
    </recommendedName>
</protein>
<dbReference type="Proteomes" id="UP001497453">
    <property type="component" value="Chromosome 3"/>
</dbReference>
<reference evidence="5" key="1">
    <citation type="submission" date="2024-04" db="EMBL/GenBank/DDBJ databases">
        <authorList>
            <person name="Shaw F."/>
            <person name="Minotto A."/>
        </authorList>
    </citation>
    <scope>NUCLEOTIDE SEQUENCE [LARGE SCALE GENOMIC DNA]</scope>
</reference>
<dbReference type="InterPro" id="IPR017856">
    <property type="entry name" value="Integrase-like_N"/>
</dbReference>
<sequence>MQRYLRALPWRTPILQHKRLFTATPITLSGHNKWSKIKHQKGAADIKKANVYSKASQDIVVAARSGGSADPEVNMALAAAVKRAKSQGVPKENIENALKRAAGAKDKGDQHVVYEIMGPGSVAVMVECLTDNLNRTIRAIRTTLAHHGARLAPVGFLFERKGLVRIAVNGKDSLEPIIEAGLDGGADDFSESESSEEGQEIEFVCPPDALGNLTKQLSALPDVELFSSDLVYLPKEASEPPDEETADKISDLLDELEANEETLRVWSTLA</sequence>
<dbReference type="EMBL" id="OZ037946">
    <property type="protein sequence ID" value="CAL1704075.1"/>
    <property type="molecule type" value="Genomic_DNA"/>
</dbReference>
<proteinExistence type="inferred from homology"/>
<dbReference type="Pfam" id="PF20772">
    <property type="entry name" value="TACO1_YebC_N"/>
    <property type="match status" value="1"/>
</dbReference>
<feature type="domain" description="TACO1/YebC-like N-terminal" evidence="3">
    <location>
        <begin position="32"/>
        <end position="103"/>
    </location>
</feature>
<organism evidence="4 5">
    <name type="scientific">Somion occarium</name>
    <dbReference type="NCBI Taxonomy" id="3059160"/>
    <lineage>
        <taxon>Eukaryota</taxon>
        <taxon>Fungi</taxon>
        <taxon>Dikarya</taxon>
        <taxon>Basidiomycota</taxon>
        <taxon>Agaricomycotina</taxon>
        <taxon>Agaricomycetes</taxon>
        <taxon>Polyporales</taxon>
        <taxon>Cerrenaceae</taxon>
        <taxon>Somion</taxon>
    </lineage>
</organism>
<name>A0ABP1D883_9APHY</name>
<dbReference type="PANTHER" id="PTHR12532">
    <property type="entry name" value="TRANSLATIONAL ACTIVATOR OF CYTOCHROME C OXIDASE 1"/>
    <property type="match status" value="1"/>
</dbReference>
<evidence type="ECO:0000256" key="1">
    <source>
        <dbReference type="ARBA" id="ARBA00008724"/>
    </source>
</evidence>
<evidence type="ECO:0000313" key="5">
    <source>
        <dbReference type="Proteomes" id="UP001497453"/>
    </source>
</evidence>
<dbReference type="Gene3D" id="3.30.70.980">
    <property type="match status" value="2"/>
</dbReference>
<feature type="domain" description="TACO1/YebC-like second and third" evidence="2">
    <location>
        <begin position="111"/>
        <end position="268"/>
    </location>
</feature>
<dbReference type="SUPFAM" id="SSF75625">
    <property type="entry name" value="YebC-like"/>
    <property type="match status" value="1"/>
</dbReference>
<dbReference type="InterPro" id="IPR029072">
    <property type="entry name" value="YebC-like"/>
</dbReference>
<dbReference type="HAMAP" id="MF_00693">
    <property type="entry name" value="Transcrip_reg_TACO1"/>
    <property type="match status" value="1"/>
</dbReference>
<gene>
    <name evidence="4" type="ORF">GFSPODELE1_LOCUS4835</name>
</gene>
<evidence type="ECO:0000259" key="3">
    <source>
        <dbReference type="Pfam" id="PF20772"/>
    </source>
</evidence>
<evidence type="ECO:0000313" key="4">
    <source>
        <dbReference type="EMBL" id="CAL1704075.1"/>
    </source>
</evidence>
<evidence type="ECO:0008006" key="6">
    <source>
        <dbReference type="Google" id="ProtNLM"/>
    </source>
</evidence>
<comment type="similarity">
    <text evidence="1">Belongs to the TACO1 family.</text>
</comment>
<dbReference type="InterPro" id="IPR002876">
    <property type="entry name" value="Transcrip_reg_TACO1-like"/>
</dbReference>
<dbReference type="InterPro" id="IPR049083">
    <property type="entry name" value="TACO1_YebC_N"/>
</dbReference>
<dbReference type="InterPro" id="IPR026564">
    <property type="entry name" value="Transcrip_reg_TACO1-like_dom3"/>
</dbReference>
<dbReference type="InterPro" id="IPR048300">
    <property type="entry name" value="TACO1_YebC-like_2nd/3rd_dom"/>
</dbReference>
<dbReference type="Gene3D" id="1.10.10.200">
    <property type="match status" value="1"/>
</dbReference>
<accession>A0ABP1D883</accession>
<evidence type="ECO:0000259" key="2">
    <source>
        <dbReference type="Pfam" id="PF01709"/>
    </source>
</evidence>